<gene>
    <name evidence="2" type="ORF">KLLA0_E10913g</name>
</gene>
<evidence type="ECO:0000313" key="2">
    <source>
        <dbReference type="EMBL" id="CAG99528.1"/>
    </source>
</evidence>
<dbReference type="PaxDb" id="284590-Q6CNP8"/>
<dbReference type="PANTHER" id="PTHR21377:SF0">
    <property type="entry name" value="PROTEIN FAM210B, MITOCHONDRIAL"/>
    <property type="match status" value="1"/>
</dbReference>
<dbReference type="eggNOG" id="KOG4526">
    <property type="taxonomic scope" value="Eukaryota"/>
</dbReference>
<sequence>MFKFTTRIGLKTGPKYGFNPIIRRAYAQNLKGKATVKEPTGLKKLIKQYGWSALGVYLGLSCIDLPICFLAVHSLGEETIKVYINRVKQLANYGKDEQELRNEIREKQNREELDRQSGAQDKSVWENFKESTLLTEILIAYGIHKSLIFIRVPITAAITPSVVKVLRRFGFSADKFNKGFKTMADGAKIRNKTGKPDDFIKNGSVPKSEFSKGKKWFNGMM</sequence>
<dbReference type="FunCoup" id="Q6CNP8">
    <property type="interactions" value="35"/>
</dbReference>
<dbReference type="OMA" id="VHSMGQE"/>
<dbReference type="EMBL" id="CR382125">
    <property type="protein sequence ID" value="CAG99528.1"/>
    <property type="molecule type" value="Genomic_DNA"/>
</dbReference>
<dbReference type="InParanoid" id="Q6CNP8"/>
<feature type="domain" description="DUF1279" evidence="1">
    <location>
        <begin position="42"/>
        <end position="160"/>
    </location>
</feature>
<protein>
    <submittedName>
        <fullName evidence="2">KLLA0E10913p</fullName>
    </submittedName>
</protein>
<organism evidence="2 3">
    <name type="scientific">Kluyveromyces lactis (strain ATCC 8585 / CBS 2359 / DSM 70799 / NBRC 1267 / NRRL Y-1140 / WM37)</name>
    <name type="common">Yeast</name>
    <name type="synonym">Candida sphaerica</name>
    <dbReference type="NCBI Taxonomy" id="284590"/>
    <lineage>
        <taxon>Eukaryota</taxon>
        <taxon>Fungi</taxon>
        <taxon>Dikarya</taxon>
        <taxon>Ascomycota</taxon>
        <taxon>Saccharomycotina</taxon>
        <taxon>Saccharomycetes</taxon>
        <taxon>Saccharomycetales</taxon>
        <taxon>Saccharomycetaceae</taxon>
        <taxon>Kluyveromyces</taxon>
    </lineage>
</organism>
<accession>Q6CNP8</accession>
<dbReference type="Proteomes" id="UP000000598">
    <property type="component" value="Chromosome E"/>
</dbReference>
<dbReference type="PANTHER" id="PTHR21377">
    <property type="entry name" value="PROTEIN FAM210B, MITOCHONDRIAL"/>
    <property type="match status" value="1"/>
</dbReference>
<dbReference type="GO" id="GO:0005739">
    <property type="term" value="C:mitochondrion"/>
    <property type="evidence" value="ECO:0007669"/>
    <property type="project" value="TreeGrafter"/>
</dbReference>
<dbReference type="Pfam" id="PF06916">
    <property type="entry name" value="FAM210A-B_dom"/>
    <property type="match status" value="1"/>
</dbReference>
<dbReference type="AlphaFoldDB" id="Q6CNP8"/>
<evidence type="ECO:0000313" key="3">
    <source>
        <dbReference type="Proteomes" id="UP000000598"/>
    </source>
</evidence>
<proteinExistence type="predicted"/>
<dbReference type="KEGG" id="kla:KLLA0_E10913g"/>
<keyword evidence="3" id="KW-1185">Reference proteome</keyword>
<reference evidence="2 3" key="1">
    <citation type="journal article" date="2004" name="Nature">
        <title>Genome evolution in yeasts.</title>
        <authorList>
            <consortium name="Genolevures"/>
            <person name="Dujon B."/>
            <person name="Sherman D."/>
            <person name="Fischer G."/>
            <person name="Durrens P."/>
            <person name="Casaregola S."/>
            <person name="Lafontaine I."/>
            <person name="de Montigny J."/>
            <person name="Marck C."/>
            <person name="Neuveglise C."/>
            <person name="Talla E."/>
            <person name="Goffard N."/>
            <person name="Frangeul L."/>
            <person name="Aigle M."/>
            <person name="Anthouard V."/>
            <person name="Babour A."/>
            <person name="Barbe V."/>
            <person name="Barnay S."/>
            <person name="Blanchin S."/>
            <person name="Beckerich J.M."/>
            <person name="Beyne E."/>
            <person name="Bleykasten C."/>
            <person name="Boisrame A."/>
            <person name="Boyer J."/>
            <person name="Cattolico L."/>
            <person name="Confanioleri F."/>
            <person name="de Daruvar A."/>
            <person name="Despons L."/>
            <person name="Fabre E."/>
            <person name="Fairhead C."/>
            <person name="Ferry-Dumazet H."/>
            <person name="Groppi A."/>
            <person name="Hantraye F."/>
            <person name="Hennequin C."/>
            <person name="Jauniaux N."/>
            <person name="Joyet P."/>
            <person name="Kachouri R."/>
            <person name="Kerrest A."/>
            <person name="Koszul R."/>
            <person name="Lemaire M."/>
            <person name="Lesur I."/>
            <person name="Ma L."/>
            <person name="Muller H."/>
            <person name="Nicaud J.M."/>
            <person name="Nikolski M."/>
            <person name="Oztas S."/>
            <person name="Ozier-Kalogeropoulos O."/>
            <person name="Pellenz S."/>
            <person name="Potier S."/>
            <person name="Richard G.F."/>
            <person name="Straub M.L."/>
            <person name="Suleau A."/>
            <person name="Swennene D."/>
            <person name="Tekaia F."/>
            <person name="Wesolowski-Louvel M."/>
            <person name="Westhof E."/>
            <person name="Wirth B."/>
            <person name="Zeniou-Meyer M."/>
            <person name="Zivanovic I."/>
            <person name="Bolotin-Fukuhara M."/>
            <person name="Thierry A."/>
            <person name="Bouchier C."/>
            <person name="Caudron B."/>
            <person name="Scarpelli C."/>
            <person name="Gaillardin C."/>
            <person name="Weissenbach J."/>
            <person name="Wincker P."/>
            <person name="Souciet J.L."/>
        </authorList>
    </citation>
    <scope>NUCLEOTIDE SEQUENCE [LARGE SCALE GENOMIC DNA]</scope>
    <source>
        <strain evidence="3">ATCC 8585 / CBS 2359 / DSM 70799 / NBRC 1267 / NRRL Y-1140 / WM37</strain>
    </source>
</reference>
<dbReference type="HOGENOM" id="CLU_059211_2_0_1"/>
<dbReference type="InterPro" id="IPR009688">
    <property type="entry name" value="FAM210A/B-like_dom"/>
</dbReference>
<evidence type="ECO:0000259" key="1">
    <source>
        <dbReference type="Pfam" id="PF06916"/>
    </source>
</evidence>
<dbReference type="InterPro" id="IPR045866">
    <property type="entry name" value="FAM210A/B-like"/>
</dbReference>
<name>Q6CNP8_KLULA</name>